<evidence type="ECO:0000256" key="2">
    <source>
        <dbReference type="ARBA" id="ARBA00022475"/>
    </source>
</evidence>
<dbReference type="InterPro" id="IPR050367">
    <property type="entry name" value="APC_superfamily"/>
</dbReference>
<dbReference type="PANTHER" id="PTHR42770">
    <property type="entry name" value="AMINO ACID TRANSPORTER-RELATED"/>
    <property type="match status" value="1"/>
</dbReference>
<dbReference type="Proteomes" id="UP000075683">
    <property type="component" value="Unassembled WGS sequence"/>
</dbReference>
<keyword evidence="2" id="KW-1003">Cell membrane</keyword>
<keyword evidence="4 6" id="KW-1133">Transmembrane helix</keyword>
<dbReference type="OrthoDB" id="9762947at2"/>
<keyword evidence="5 6" id="KW-0472">Membrane</keyword>
<feature type="transmembrane region" description="Helical" evidence="6">
    <location>
        <begin position="250"/>
        <end position="273"/>
    </location>
</feature>
<proteinExistence type="predicted"/>
<dbReference type="InterPro" id="IPR002293">
    <property type="entry name" value="AA/rel_permease1"/>
</dbReference>
<sequence length="486" mass="52596">MENKKWGLSVLTAIVVGNMIGGGIFMLPASLSHVASPMGTTFAWMLTGFGVFMIALVFGNLALRKPELKAGPQSYAQALFSSPKAGTVAGYSMTWGYWAANWSANASIIISFAGYLSTFFPVLQSREVLFAVGNFQLETGRALTFALCTAVLWAIHWILCRDFSSGGKISVLATTAKVAGFLLFILLLGGSLELAFAKDDFSFVRPGGETVPLLKQMNAAAVLMLWGFIGIESAVMLSNRARSQKDVKRATLLGLMITVFIYIFITLLTMKAVPLAQLQESQKPLVDALNRAIGGGGGMILALLALISLTGSIIGWIVVSAEVPYQAAKNGLFPSFFARTNAKGSPGRSMFWTNLLTQVFLFSTVSGTVGQAYNFAAIVATLSYLVPYFVTVLYQLKLVVTGETYQSRWISRTKDGIITFFALLYSLWVIKSGTDDWLTFVLGIGLFASGLILYPILMKNRGEEADKPEGEGMLPAKKALPFQQIN</sequence>
<dbReference type="PANTHER" id="PTHR42770:SF14">
    <property type="entry name" value="ARGININE_ORNITHINE ANTIPORTER-RELATED"/>
    <property type="match status" value="1"/>
</dbReference>
<evidence type="ECO:0000313" key="7">
    <source>
        <dbReference type="EMBL" id="KYD17513.1"/>
    </source>
</evidence>
<organism evidence="7 8">
    <name type="scientific">Caldibacillus debilis</name>
    <dbReference type="NCBI Taxonomy" id="301148"/>
    <lineage>
        <taxon>Bacteria</taxon>
        <taxon>Bacillati</taxon>
        <taxon>Bacillota</taxon>
        <taxon>Bacilli</taxon>
        <taxon>Bacillales</taxon>
        <taxon>Bacillaceae</taxon>
        <taxon>Caldibacillus</taxon>
    </lineage>
</organism>
<feature type="transmembrane region" description="Helical" evidence="6">
    <location>
        <begin position="293"/>
        <end position="319"/>
    </location>
</feature>
<dbReference type="Gene3D" id="1.20.1740.10">
    <property type="entry name" value="Amino acid/polyamine transporter I"/>
    <property type="match status" value="1"/>
</dbReference>
<dbReference type="AlphaFoldDB" id="A0A150LZ69"/>
<dbReference type="EMBL" id="LQYT01000056">
    <property type="protein sequence ID" value="KYD17513.1"/>
    <property type="molecule type" value="Genomic_DNA"/>
</dbReference>
<dbReference type="GO" id="GO:0005886">
    <property type="term" value="C:plasma membrane"/>
    <property type="evidence" value="ECO:0007669"/>
    <property type="project" value="UniProtKB-SubCell"/>
</dbReference>
<feature type="transmembrane region" description="Helical" evidence="6">
    <location>
        <begin position="349"/>
        <end position="369"/>
    </location>
</feature>
<feature type="transmembrane region" description="Helical" evidence="6">
    <location>
        <begin position="7"/>
        <end position="29"/>
    </location>
</feature>
<evidence type="ECO:0008006" key="9">
    <source>
        <dbReference type="Google" id="ProtNLM"/>
    </source>
</evidence>
<reference evidence="7 8" key="1">
    <citation type="submission" date="2016-01" db="EMBL/GenBank/DDBJ databases">
        <title>Draft Genome Sequences of Seven Thermophilic Sporeformers Isolated from Foods.</title>
        <authorList>
            <person name="Berendsen E.M."/>
            <person name="Wells-Bennik M.H."/>
            <person name="Krawcyk A.O."/>
            <person name="De Jong A."/>
            <person name="Holsappel S."/>
            <person name="Eijlander R.T."/>
            <person name="Kuipers O.P."/>
        </authorList>
    </citation>
    <scope>NUCLEOTIDE SEQUENCE [LARGE SCALE GENOMIC DNA]</scope>
    <source>
        <strain evidence="7 8">B4135</strain>
    </source>
</reference>
<feature type="transmembrane region" description="Helical" evidence="6">
    <location>
        <begin position="171"/>
        <end position="197"/>
    </location>
</feature>
<feature type="transmembrane region" description="Helical" evidence="6">
    <location>
        <begin position="217"/>
        <end position="238"/>
    </location>
</feature>
<evidence type="ECO:0000256" key="5">
    <source>
        <dbReference type="ARBA" id="ARBA00023136"/>
    </source>
</evidence>
<evidence type="ECO:0000256" key="4">
    <source>
        <dbReference type="ARBA" id="ARBA00022989"/>
    </source>
</evidence>
<evidence type="ECO:0000313" key="8">
    <source>
        <dbReference type="Proteomes" id="UP000075683"/>
    </source>
</evidence>
<feature type="transmembrane region" description="Helical" evidence="6">
    <location>
        <begin position="41"/>
        <end position="63"/>
    </location>
</feature>
<gene>
    <name evidence="7" type="ORF">B4135_2535</name>
</gene>
<dbReference type="Pfam" id="PF13520">
    <property type="entry name" value="AA_permease_2"/>
    <property type="match status" value="1"/>
</dbReference>
<dbReference type="PIRSF" id="PIRSF006060">
    <property type="entry name" value="AA_transporter"/>
    <property type="match status" value="1"/>
</dbReference>
<protein>
    <recommendedName>
        <fullName evidence="9">Arginine:ornithine antiporter</fullName>
    </recommendedName>
</protein>
<evidence type="ECO:0000256" key="6">
    <source>
        <dbReference type="SAM" id="Phobius"/>
    </source>
</evidence>
<dbReference type="GO" id="GO:0022857">
    <property type="term" value="F:transmembrane transporter activity"/>
    <property type="evidence" value="ECO:0007669"/>
    <property type="project" value="InterPro"/>
</dbReference>
<comment type="caution">
    <text evidence="7">The sequence shown here is derived from an EMBL/GenBank/DDBJ whole genome shotgun (WGS) entry which is preliminary data.</text>
</comment>
<comment type="subcellular location">
    <subcellularLocation>
        <location evidence="1">Cell membrane</location>
        <topology evidence="1">Multi-pass membrane protein</topology>
    </subcellularLocation>
</comment>
<evidence type="ECO:0000256" key="1">
    <source>
        <dbReference type="ARBA" id="ARBA00004651"/>
    </source>
</evidence>
<dbReference type="PATRIC" id="fig|301148.3.peg.4074"/>
<name>A0A150LZ69_9BACI</name>
<keyword evidence="3 6" id="KW-0812">Transmembrane</keyword>
<accession>A0A150LZ69</accession>
<dbReference type="RefSeq" id="WP_061569188.1">
    <property type="nucleotide sequence ID" value="NZ_LQYT01000056.1"/>
</dbReference>
<feature type="transmembrane region" description="Helical" evidence="6">
    <location>
        <begin position="437"/>
        <end position="457"/>
    </location>
</feature>
<evidence type="ECO:0000256" key="3">
    <source>
        <dbReference type="ARBA" id="ARBA00022692"/>
    </source>
</evidence>
<feature type="transmembrane region" description="Helical" evidence="6">
    <location>
        <begin position="142"/>
        <end position="159"/>
    </location>
</feature>
<feature type="transmembrane region" description="Helical" evidence="6">
    <location>
        <begin position="102"/>
        <end position="122"/>
    </location>
</feature>
<dbReference type="STRING" id="301148.B4135_2535"/>
<feature type="transmembrane region" description="Helical" evidence="6">
    <location>
        <begin position="415"/>
        <end position="431"/>
    </location>
</feature>
<feature type="transmembrane region" description="Helical" evidence="6">
    <location>
        <begin position="375"/>
        <end position="394"/>
    </location>
</feature>